<name>A0A6A6UDJ1_9PEZI</name>
<dbReference type="InterPro" id="IPR036514">
    <property type="entry name" value="SGNH_hydro_sf"/>
</dbReference>
<feature type="region of interest" description="Disordered" evidence="1">
    <location>
        <begin position="469"/>
        <end position="489"/>
    </location>
</feature>
<keyword evidence="5" id="KW-1185">Reference proteome</keyword>
<proteinExistence type="predicted"/>
<dbReference type="InterPro" id="IPR052762">
    <property type="entry name" value="PCW_deacetylase/CE"/>
</dbReference>
<keyword evidence="2" id="KW-0732">Signal</keyword>
<feature type="compositionally biased region" description="Pro residues" evidence="1">
    <location>
        <begin position="477"/>
        <end position="487"/>
    </location>
</feature>
<reference evidence="4" key="1">
    <citation type="journal article" date="2020" name="Stud. Mycol.">
        <title>101 Dothideomycetes genomes: a test case for predicting lifestyles and emergence of pathogens.</title>
        <authorList>
            <person name="Haridas S."/>
            <person name="Albert R."/>
            <person name="Binder M."/>
            <person name="Bloem J."/>
            <person name="Labutti K."/>
            <person name="Salamov A."/>
            <person name="Andreopoulos B."/>
            <person name="Baker S."/>
            <person name="Barry K."/>
            <person name="Bills G."/>
            <person name="Bluhm B."/>
            <person name="Cannon C."/>
            <person name="Castanera R."/>
            <person name="Culley D."/>
            <person name="Daum C."/>
            <person name="Ezra D."/>
            <person name="Gonzalez J."/>
            <person name="Henrissat B."/>
            <person name="Kuo A."/>
            <person name="Liang C."/>
            <person name="Lipzen A."/>
            <person name="Lutzoni F."/>
            <person name="Magnuson J."/>
            <person name="Mondo S."/>
            <person name="Nolan M."/>
            <person name="Ohm R."/>
            <person name="Pangilinan J."/>
            <person name="Park H.-J."/>
            <person name="Ramirez L."/>
            <person name="Alfaro M."/>
            <person name="Sun H."/>
            <person name="Tritt A."/>
            <person name="Yoshinaga Y."/>
            <person name="Zwiers L.-H."/>
            <person name="Turgeon B."/>
            <person name="Goodwin S."/>
            <person name="Spatafora J."/>
            <person name="Crous P."/>
            <person name="Grigoriev I."/>
        </authorList>
    </citation>
    <scope>NUCLEOTIDE SEQUENCE</scope>
    <source>
        <strain evidence="4">CBS 115976</strain>
    </source>
</reference>
<dbReference type="InterPro" id="IPR013830">
    <property type="entry name" value="SGNH_hydro"/>
</dbReference>
<dbReference type="Gene3D" id="3.40.50.1110">
    <property type="entry name" value="SGNH hydrolase"/>
    <property type="match status" value="1"/>
</dbReference>
<dbReference type="EMBL" id="MU004235">
    <property type="protein sequence ID" value="KAF2669178.1"/>
    <property type="molecule type" value="Genomic_DNA"/>
</dbReference>
<dbReference type="GO" id="GO:0052689">
    <property type="term" value="F:carboxylic ester hydrolase activity"/>
    <property type="evidence" value="ECO:0007669"/>
    <property type="project" value="InterPro"/>
</dbReference>
<dbReference type="AlphaFoldDB" id="A0A6A6UDJ1"/>
<dbReference type="InterPro" id="IPR037461">
    <property type="entry name" value="CtCE2-like_dom"/>
</dbReference>
<evidence type="ECO:0000313" key="4">
    <source>
        <dbReference type="EMBL" id="KAF2669178.1"/>
    </source>
</evidence>
<gene>
    <name evidence="4" type="ORF">BT63DRAFT_455154</name>
</gene>
<dbReference type="OrthoDB" id="426133at2759"/>
<feature type="domain" description="SGNH hydrolase-type esterase" evidence="3">
    <location>
        <begin position="174"/>
        <end position="366"/>
    </location>
</feature>
<organism evidence="4 5">
    <name type="scientific">Microthyrium microscopicum</name>
    <dbReference type="NCBI Taxonomy" id="703497"/>
    <lineage>
        <taxon>Eukaryota</taxon>
        <taxon>Fungi</taxon>
        <taxon>Dikarya</taxon>
        <taxon>Ascomycota</taxon>
        <taxon>Pezizomycotina</taxon>
        <taxon>Dothideomycetes</taxon>
        <taxon>Dothideomycetes incertae sedis</taxon>
        <taxon>Microthyriales</taxon>
        <taxon>Microthyriaceae</taxon>
        <taxon>Microthyrium</taxon>
    </lineage>
</organism>
<dbReference type="PANTHER" id="PTHR37834">
    <property type="entry name" value="GDSL-LIKE LIPASE/ACYLHYDROLASE DOMAIN PROTEIN (AFU_ORTHOLOGUE AFUA_2G00620)"/>
    <property type="match status" value="1"/>
</dbReference>
<protein>
    <submittedName>
        <fullName evidence="4">SGNH hydrolase</fullName>
    </submittedName>
</protein>
<feature type="chain" id="PRO_5025578291" evidence="2">
    <location>
        <begin position="18"/>
        <end position="598"/>
    </location>
</feature>
<accession>A0A6A6UDJ1</accession>
<keyword evidence="4" id="KW-0378">Hydrolase</keyword>
<evidence type="ECO:0000259" key="3">
    <source>
        <dbReference type="Pfam" id="PF13472"/>
    </source>
</evidence>
<dbReference type="CDD" id="cd01831">
    <property type="entry name" value="Endoglucanase_E_like"/>
    <property type="match status" value="1"/>
</dbReference>
<feature type="signal peptide" evidence="2">
    <location>
        <begin position="1"/>
        <end position="17"/>
    </location>
</feature>
<dbReference type="Proteomes" id="UP000799302">
    <property type="component" value="Unassembled WGS sequence"/>
</dbReference>
<sequence length="598" mass="67116">MWVSTALSFLLVSGVSCGIVENGKSKIETYPDTSIPTVTASETGWKSFPPNATELSYKGRWDSQHISFWSAPGLKFGFTGDKVAVTFGKETTNRVLVAYRLNFEDWQFSNISASSTHQFVTRASPGFNKTSNPQKTFELRVTNWSYGVQIAGVHVASDGSLVHIPDYPRRLEIIGDSLTAGQYNRYEGLSSWAWSLGAGLGQTEFSISAYPGTCLRDIECWGQHHGMEFQWFRTQDPAWRAHQLYGEKYEMWDFASKPAADIVLVNLGTNDNNEKFNITKAEFQKSYTEFVGKIHAIWPKTQVILMSLSNGFYENGDHWTQNGPFKDEILAVYDKYKEQGWIHYFNTTGIMRYNNIGPNWHPTDIGQIKMASHLMQYISMKFDWLIHSDGEEVEHVRPQTLSAATLSQDHHPLSFIVLTDFTILTHPISLTGSIISQLPSFFQPPHGSYESTKLLETIIMSPLSTTRALPKRTSRPIPRPEPQPQPRLPKAETLRIPKGVTKPKIETWDDILGLPWGFRSIVLSAILNLSSIPSLQPFVLVLEVSIAYGCSWFLCSSYFGAIANHMSNLWANAASGWQVLEKDSMGASDSGVTGSQRP</sequence>
<dbReference type="PANTHER" id="PTHR37834:SF2">
    <property type="entry name" value="ESTERASE, SGNH HYDROLASE-TYPE"/>
    <property type="match status" value="1"/>
</dbReference>
<evidence type="ECO:0000256" key="2">
    <source>
        <dbReference type="SAM" id="SignalP"/>
    </source>
</evidence>
<evidence type="ECO:0000313" key="5">
    <source>
        <dbReference type="Proteomes" id="UP000799302"/>
    </source>
</evidence>
<dbReference type="Pfam" id="PF13472">
    <property type="entry name" value="Lipase_GDSL_2"/>
    <property type="match status" value="1"/>
</dbReference>
<evidence type="ECO:0000256" key="1">
    <source>
        <dbReference type="SAM" id="MobiDB-lite"/>
    </source>
</evidence>
<dbReference type="SUPFAM" id="SSF52266">
    <property type="entry name" value="SGNH hydrolase"/>
    <property type="match status" value="1"/>
</dbReference>